<evidence type="ECO:0000256" key="1">
    <source>
        <dbReference type="ARBA" id="ARBA00005952"/>
    </source>
</evidence>
<evidence type="ECO:0000256" key="7">
    <source>
        <dbReference type="SAM" id="MobiDB-lite"/>
    </source>
</evidence>
<reference evidence="9 10" key="1">
    <citation type="submission" date="2018-02" db="EMBL/GenBank/DDBJ databases">
        <title>Complete genome sequencing of Faecalibacterium prausnitzii strains isolated from the human gut.</title>
        <authorList>
            <person name="Fitzgerald B.C."/>
            <person name="Shkoporov A.N."/>
            <person name="Ross P.R."/>
            <person name="Hill C."/>
        </authorList>
    </citation>
    <scope>NUCLEOTIDE SEQUENCE [LARGE SCALE GENOMIC DNA]</scope>
    <source>
        <strain evidence="9 10">APC942/31-1</strain>
    </source>
</reference>
<dbReference type="InterPro" id="IPR035926">
    <property type="entry name" value="NusB-like_sf"/>
</dbReference>
<evidence type="ECO:0000256" key="4">
    <source>
        <dbReference type="ARBA" id="ARBA00023015"/>
    </source>
</evidence>
<dbReference type="Pfam" id="PF01029">
    <property type="entry name" value="NusB"/>
    <property type="match status" value="1"/>
</dbReference>
<dbReference type="EMBL" id="PSQG01000004">
    <property type="protein sequence ID" value="RCH45501.1"/>
    <property type="molecule type" value="Genomic_DNA"/>
</dbReference>
<feature type="region of interest" description="Disordered" evidence="7">
    <location>
        <begin position="130"/>
        <end position="158"/>
    </location>
</feature>
<dbReference type="PANTHER" id="PTHR11078:SF3">
    <property type="entry name" value="ANTITERMINATION NUSB DOMAIN-CONTAINING PROTEIN"/>
    <property type="match status" value="1"/>
</dbReference>
<evidence type="ECO:0000256" key="3">
    <source>
        <dbReference type="ARBA" id="ARBA00022884"/>
    </source>
</evidence>
<dbReference type="Proteomes" id="UP000253208">
    <property type="component" value="Unassembled WGS sequence"/>
</dbReference>
<gene>
    <name evidence="6 9" type="primary">nusB</name>
    <name evidence="9" type="ORF">C4886_04030</name>
</gene>
<keyword evidence="5 6" id="KW-0804">Transcription</keyword>
<dbReference type="AlphaFoldDB" id="A0A367G6B1"/>
<sequence>MRRREQREHVFKLMFMTEFNSEEEMTEQLSLYFEGLGELSEQDQEYMKKKYAHVKEHLEEIDAQLNSASRGWKTKRMSRVDLAALRLAVYEMEYDADVPTGVAINEAVELAKRFGGDASGSFVNGVLGKIASEKDEKKNEEETADTEEKAAEAPEENA</sequence>
<dbReference type="NCBIfam" id="TIGR01951">
    <property type="entry name" value="nusB"/>
    <property type="match status" value="1"/>
</dbReference>
<protein>
    <recommendedName>
        <fullName evidence="6">Transcription antitermination protein NusB</fullName>
    </recommendedName>
    <alternativeName>
        <fullName evidence="6">Antitermination factor NusB</fullName>
    </alternativeName>
</protein>
<comment type="caution">
    <text evidence="9">The sequence shown here is derived from an EMBL/GenBank/DDBJ whole genome shotgun (WGS) entry which is preliminary data.</text>
</comment>
<dbReference type="GO" id="GO:0005829">
    <property type="term" value="C:cytosol"/>
    <property type="evidence" value="ECO:0007669"/>
    <property type="project" value="TreeGrafter"/>
</dbReference>
<dbReference type="PANTHER" id="PTHR11078">
    <property type="entry name" value="N UTILIZATION SUBSTANCE PROTEIN B-RELATED"/>
    <property type="match status" value="1"/>
</dbReference>
<keyword evidence="4 6" id="KW-0805">Transcription regulation</keyword>
<name>A0A367G6B1_9FIRM</name>
<evidence type="ECO:0000313" key="10">
    <source>
        <dbReference type="Proteomes" id="UP000253208"/>
    </source>
</evidence>
<dbReference type="SUPFAM" id="SSF48013">
    <property type="entry name" value="NusB-like"/>
    <property type="match status" value="1"/>
</dbReference>
<dbReference type="GO" id="GO:0031564">
    <property type="term" value="P:transcription antitermination"/>
    <property type="evidence" value="ECO:0007669"/>
    <property type="project" value="UniProtKB-KW"/>
</dbReference>
<evidence type="ECO:0000256" key="5">
    <source>
        <dbReference type="ARBA" id="ARBA00023163"/>
    </source>
</evidence>
<evidence type="ECO:0000256" key="6">
    <source>
        <dbReference type="HAMAP-Rule" id="MF_00073"/>
    </source>
</evidence>
<dbReference type="Gene3D" id="1.10.940.10">
    <property type="entry name" value="NusB-like"/>
    <property type="match status" value="1"/>
</dbReference>
<evidence type="ECO:0000259" key="8">
    <source>
        <dbReference type="Pfam" id="PF01029"/>
    </source>
</evidence>
<comment type="similarity">
    <text evidence="1 6">Belongs to the NusB family.</text>
</comment>
<proteinExistence type="inferred from homology"/>
<evidence type="ECO:0000256" key="2">
    <source>
        <dbReference type="ARBA" id="ARBA00022814"/>
    </source>
</evidence>
<dbReference type="RefSeq" id="WP_015524454.1">
    <property type="nucleotide sequence ID" value="NZ_PSQG01000004.1"/>
</dbReference>
<dbReference type="GO" id="GO:0006353">
    <property type="term" value="P:DNA-templated transcription termination"/>
    <property type="evidence" value="ECO:0007669"/>
    <property type="project" value="UniProtKB-UniRule"/>
</dbReference>
<keyword evidence="3 6" id="KW-0694">RNA-binding</keyword>
<dbReference type="InterPro" id="IPR006027">
    <property type="entry name" value="NusB_RsmB_TIM44"/>
</dbReference>
<keyword evidence="2 6" id="KW-0889">Transcription antitermination</keyword>
<dbReference type="InterPro" id="IPR011605">
    <property type="entry name" value="NusB_fam"/>
</dbReference>
<feature type="domain" description="NusB/RsmB/TIM44" evidence="8">
    <location>
        <begin position="5"/>
        <end position="131"/>
    </location>
</feature>
<evidence type="ECO:0000313" key="9">
    <source>
        <dbReference type="EMBL" id="RCH45501.1"/>
    </source>
</evidence>
<feature type="compositionally biased region" description="Basic and acidic residues" evidence="7">
    <location>
        <begin position="131"/>
        <end position="152"/>
    </location>
</feature>
<dbReference type="GO" id="GO:0003723">
    <property type="term" value="F:RNA binding"/>
    <property type="evidence" value="ECO:0007669"/>
    <property type="project" value="UniProtKB-UniRule"/>
</dbReference>
<organism evidence="9 10">
    <name type="scientific">Blautia obeum</name>
    <dbReference type="NCBI Taxonomy" id="40520"/>
    <lineage>
        <taxon>Bacteria</taxon>
        <taxon>Bacillati</taxon>
        <taxon>Bacillota</taxon>
        <taxon>Clostridia</taxon>
        <taxon>Lachnospirales</taxon>
        <taxon>Lachnospiraceae</taxon>
        <taxon>Blautia</taxon>
    </lineage>
</organism>
<dbReference type="HAMAP" id="MF_00073">
    <property type="entry name" value="NusB"/>
    <property type="match status" value="1"/>
</dbReference>
<comment type="function">
    <text evidence="6">Involved in transcription antitermination. Required for transcription of ribosomal RNA (rRNA) genes. Binds specifically to the boxA antiterminator sequence of the ribosomal RNA (rrn) operons.</text>
</comment>
<accession>A0A367G6B1</accession>